<dbReference type="STRING" id="1385520.N802_04970"/>
<accession>A0A0A0J271</accession>
<dbReference type="AlphaFoldDB" id="A0A0A0J271"/>
<reference evidence="1 2" key="1">
    <citation type="submission" date="2013-08" db="EMBL/GenBank/DDBJ databases">
        <title>The genome sequence of Knoellia sinensis.</title>
        <authorList>
            <person name="Zhu W."/>
            <person name="Wang G."/>
        </authorList>
    </citation>
    <scope>NUCLEOTIDE SEQUENCE [LARGE SCALE GENOMIC DNA]</scope>
    <source>
        <strain evidence="1 2">KCTC 19936</strain>
    </source>
</reference>
<dbReference type="Proteomes" id="UP000030002">
    <property type="component" value="Unassembled WGS sequence"/>
</dbReference>
<dbReference type="EMBL" id="AVPJ01000013">
    <property type="protein sequence ID" value="KGN31208.1"/>
    <property type="molecule type" value="Genomic_DNA"/>
</dbReference>
<evidence type="ECO:0000313" key="2">
    <source>
        <dbReference type="Proteomes" id="UP000030002"/>
    </source>
</evidence>
<keyword evidence="2" id="KW-1185">Reference proteome</keyword>
<proteinExistence type="predicted"/>
<organism evidence="1 2">
    <name type="scientific">Knoellia sinensis KCTC 19936</name>
    <dbReference type="NCBI Taxonomy" id="1385520"/>
    <lineage>
        <taxon>Bacteria</taxon>
        <taxon>Bacillati</taxon>
        <taxon>Actinomycetota</taxon>
        <taxon>Actinomycetes</taxon>
        <taxon>Micrococcales</taxon>
        <taxon>Intrasporangiaceae</taxon>
        <taxon>Knoellia</taxon>
    </lineage>
</organism>
<protein>
    <submittedName>
        <fullName evidence="1">Uncharacterized protein</fullName>
    </submittedName>
</protein>
<gene>
    <name evidence="1" type="ORF">N802_04970</name>
</gene>
<sequence>MVSPWVMVSPSGQGERITTALLGVAHRTGSPPSQEREYHFFVTGL</sequence>
<evidence type="ECO:0000313" key="1">
    <source>
        <dbReference type="EMBL" id="KGN31208.1"/>
    </source>
</evidence>
<name>A0A0A0J271_9MICO</name>
<comment type="caution">
    <text evidence="1">The sequence shown here is derived from an EMBL/GenBank/DDBJ whole genome shotgun (WGS) entry which is preliminary data.</text>
</comment>